<dbReference type="GO" id="GO:0016020">
    <property type="term" value="C:membrane"/>
    <property type="evidence" value="ECO:0007669"/>
    <property type="project" value="UniProtKB-SubCell"/>
</dbReference>
<feature type="compositionally biased region" description="Polar residues" evidence="3">
    <location>
        <begin position="28"/>
        <end position="44"/>
    </location>
</feature>
<proteinExistence type="predicted"/>
<keyword evidence="4" id="KW-1133">Transmembrane helix</keyword>
<keyword evidence="6" id="KW-1185">Reference proteome</keyword>
<dbReference type="KEGG" id="whr:OG579_09180"/>
<dbReference type="PANTHER" id="PTHR37042:SF4">
    <property type="entry name" value="OUTER MEMBRANE PROTEIN RV1973"/>
    <property type="match status" value="1"/>
</dbReference>
<accession>A0AAU4K7D8</accession>
<reference evidence="5 6" key="1">
    <citation type="submission" date="2022-10" db="EMBL/GenBank/DDBJ databases">
        <title>The complete genomes of actinobacterial strains from the NBC collection.</title>
        <authorList>
            <person name="Joergensen T.S."/>
            <person name="Alvarez Arevalo M."/>
            <person name="Sterndorff E.B."/>
            <person name="Faurdal D."/>
            <person name="Vuksanovic O."/>
            <person name="Mourched A.-S."/>
            <person name="Charusanti P."/>
            <person name="Shaw S."/>
            <person name="Blin K."/>
            <person name="Weber T."/>
        </authorList>
    </citation>
    <scope>NUCLEOTIDE SEQUENCE [LARGE SCALE GENOMIC DNA]</scope>
    <source>
        <strain evidence="5 6">NBC_00319</strain>
    </source>
</reference>
<keyword evidence="2 4" id="KW-0472">Membrane</keyword>
<organism evidence="5 6">
    <name type="scientific">Williamsia herbipolensis</name>
    <dbReference type="NCBI Taxonomy" id="1603258"/>
    <lineage>
        <taxon>Bacteria</taxon>
        <taxon>Bacillati</taxon>
        <taxon>Actinomycetota</taxon>
        <taxon>Actinomycetes</taxon>
        <taxon>Mycobacteriales</taxon>
        <taxon>Nocardiaceae</taxon>
        <taxon>Williamsia</taxon>
    </lineage>
</organism>
<sequence>MSDDAHRPRTRRRVRRPAGPPVGGAAGSTMTAPTARPSSTTVPRKSSPVGKLRKATPAATAPVTTAPAVAESAVTTTRGAALGYRQRRTAVTTARSGIDRSRLGLLLAGGLGAVVLVALVVASTLFAVNTSSIDEASTQRAQYAAFARQMIVNLTSLSPTTIDTAVDTFQNDTSGKALQQLQDTMQQTTDLIKTQGVSTKGTILSDAVVDSDADSATVLIVSGWTMKNPAQQNPAPAQGSSVPPVTGDDTVVQTFRWKVVVTKINGAMKLTDIEWVT</sequence>
<feature type="region of interest" description="Disordered" evidence="3">
    <location>
        <begin position="1"/>
        <end position="65"/>
    </location>
</feature>
<evidence type="ECO:0000256" key="2">
    <source>
        <dbReference type="ARBA" id="ARBA00023136"/>
    </source>
</evidence>
<protein>
    <recommendedName>
        <fullName evidence="7">Mce-associated membrane protein</fullName>
    </recommendedName>
</protein>
<gene>
    <name evidence="5" type="ORF">OG579_09180</name>
</gene>
<comment type="subcellular location">
    <subcellularLocation>
        <location evidence="1">Membrane</location>
    </subcellularLocation>
</comment>
<keyword evidence="4" id="KW-0812">Transmembrane</keyword>
<evidence type="ECO:0000256" key="4">
    <source>
        <dbReference type="SAM" id="Phobius"/>
    </source>
</evidence>
<feature type="transmembrane region" description="Helical" evidence="4">
    <location>
        <begin position="105"/>
        <end position="128"/>
    </location>
</feature>
<feature type="compositionally biased region" description="Low complexity" evidence="3">
    <location>
        <begin position="55"/>
        <end position="65"/>
    </location>
</feature>
<dbReference type="Proteomes" id="UP001432128">
    <property type="component" value="Chromosome"/>
</dbReference>
<dbReference type="RefSeq" id="WP_328858878.1">
    <property type="nucleotide sequence ID" value="NZ_CP108021.1"/>
</dbReference>
<dbReference type="EMBL" id="CP108021">
    <property type="protein sequence ID" value="WUM21916.1"/>
    <property type="molecule type" value="Genomic_DNA"/>
</dbReference>
<evidence type="ECO:0000313" key="5">
    <source>
        <dbReference type="EMBL" id="WUM21916.1"/>
    </source>
</evidence>
<evidence type="ECO:0000256" key="3">
    <source>
        <dbReference type="SAM" id="MobiDB-lite"/>
    </source>
</evidence>
<dbReference type="PANTHER" id="PTHR37042">
    <property type="entry name" value="OUTER MEMBRANE PROTEIN RV1973"/>
    <property type="match status" value="1"/>
</dbReference>
<evidence type="ECO:0000313" key="6">
    <source>
        <dbReference type="Proteomes" id="UP001432128"/>
    </source>
</evidence>
<dbReference type="AlphaFoldDB" id="A0AAU4K7D8"/>
<name>A0AAU4K7D8_9NOCA</name>
<evidence type="ECO:0008006" key="7">
    <source>
        <dbReference type="Google" id="ProtNLM"/>
    </source>
</evidence>
<evidence type="ECO:0000256" key="1">
    <source>
        <dbReference type="ARBA" id="ARBA00004370"/>
    </source>
</evidence>